<dbReference type="SMART" id="SM00419">
    <property type="entry name" value="HTH_CRP"/>
    <property type="match status" value="1"/>
</dbReference>
<dbReference type="GO" id="GO:0005829">
    <property type="term" value="C:cytosol"/>
    <property type="evidence" value="ECO:0007669"/>
    <property type="project" value="TreeGrafter"/>
</dbReference>
<evidence type="ECO:0000313" key="7">
    <source>
        <dbReference type="Proteomes" id="UP000184226"/>
    </source>
</evidence>
<dbReference type="STRING" id="658167.SAMN04488135_101272"/>
<dbReference type="Pfam" id="PF13545">
    <property type="entry name" value="HTH_Crp_2"/>
    <property type="match status" value="1"/>
</dbReference>
<evidence type="ECO:0000259" key="4">
    <source>
        <dbReference type="PROSITE" id="PS50042"/>
    </source>
</evidence>
<dbReference type="InterPro" id="IPR012318">
    <property type="entry name" value="HTH_CRP"/>
</dbReference>
<dbReference type="InterPro" id="IPR050397">
    <property type="entry name" value="Env_Response_Regulators"/>
</dbReference>
<evidence type="ECO:0000256" key="3">
    <source>
        <dbReference type="ARBA" id="ARBA00023163"/>
    </source>
</evidence>
<dbReference type="InterPro" id="IPR036390">
    <property type="entry name" value="WH_DNA-bd_sf"/>
</dbReference>
<dbReference type="InterPro" id="IPR018490">
    <property type="entry name" value="cNMP-bd_dom_sf"/>
</dbReference>
<dbReference type="InterPro" id="IPR000595">
    <property type="entry name" value="cNMP-bd_dom"/>
</dbReference>
<dbReference type="PROSITE" id="PS00042">
    <property type="entry name" value="HTH_CRP_1"/>
    <property type="match status" value="1"/>
</dbReference>
<dbReference type="CDD" id="cd00038">
    <property type="entry name" value="CAP_ED"/>
    <property type="match status" value="1"/>
</dbReference>
<dbReference type="GO" id="GO:0003700">
    <property type="term" value="F:DNA-binding transcription factor activity"/>
    <property type="evidence" value="ECO:0007669"/>
    <property type="project" value="InterPro"/>
</dbReference>
<keyword evidence="3" id="KW-0804">Transcription</keyword>
<dbReference type="PANTHER" id="PTHR24567:SF75">
    <property type="entry name" value="FUMARATE AND NITRATE REDUCTION REGULATORY PROTEIN"/>
    <property type="match status" value="1"/>
</dbReference>
<organism evidence="6 7">
    <name type="scientific">Pollutimonas bauzanensis</name>
    <dbReference type="NCBI Taxonomy" id="658167"/>
    <lineage>
        <taxon>Bacteria</taxon>
        <taxon>Pseudomonadati</taxon>
        <taxon>Pseudomonadota</taxon>
        <taxon>Betaproteobacteria</taxon>
        <taxon>Burkholderiales</taxon>
        <taxon>Alcaligenaceae</taxon>
        <taxon>Pollutimonas</taxon>
    </lineage>
</organism>
<dbReference type="SUPFAM" id="SSF51206">
    <property type="entry name" value="cAMP-binding domain-like"/>
    <property type="match status" value="1"/>
</dbReference>
<sequence>MNAIQRMQAAVPSVRGESNPHPGAQGARLFSTIQDIYELLPFGRQARSGGQTETALQFRHRRAKAGQAVYRMGQAFDVLYIVRLGFLKTVIRSVDGDARVLSFPAKGDFLGFDGIYRNRYATDAIALTDCELVALPFKQLLTMAHSYRDLEQMIYLAISRELAPGRPESLAGAIRAEARVARFLEKQADSYASLGYSPRNFLLPMSRRDIGSYLGLSLETVSRSLSAMASAGVIAIERRHVQILKPELLHLFRHMHPLPKAKSRHRPREIELAEAGQ</sequence>
<dbReference type="PROSITE" id="PS51063">
    <property type="entry name" value="HTH_CRP_2"/>
    <property type="match status" value="1"/>
</dbReference>
<dbReference type="Proteomes" id="UP000184226">
    <property type="component" value="Unassembled WGS sequence"/>
</dbReference>
<keyword evidence="1" id="KW-0805">Transcription regulation</keyword>
<dbReference type="SUPFAM" id="SSF46785">
    <property type="entry name" value="Winged helix' DNA-binding domain"/>
    <property type="match status" value="1"/>
</dbReference>
<protein>
    <submittedName>
        <fullName evidence="6">Transcriptional regulator, Crp/Fnr family</fullName>
    </submittedName>
</protein>
<dbReference type="FunFam" id="1.10.10.10:FF:000028">
    <property type="entry name" value="Fumarate/nitrate reduction transcriptional regulator Fnr"/>
    <property type="match status" value="1"/>
</dbReference>
<dbReference type="SMART" id="SM00100">
    <property type="entry name" value="cNMP"/>
    <property type="match status" value="1"/>
</dbReference>
<dbReference type="InterPro" id="IPR036388">
    <property type="entry name" value="WH-like_DNA-bd_sf"/>
</dbReference>
<evidence type="ECO:0000256" key="1">
    <source>
        <dbReference type="ARBA" id="ARBA00023015"/>
    </source>
</evidence>
<dbReference type="PROSITE" id="PS50042">
    <property type="entry name" value="CNMP_BINDING_3"/>
    <property type="match status" value="1"/>
</dbReference>
<feature type="domain" description="Cyclic nucleotide-binding" evidence="4">
    <location>
        <begin position="55"/>
        <end position="161"/>
    </location>
</feature>
<dbReference type="Gene3D" id="2.60.120.10">
    <property type="entry name" value="Jelly Rolls"/>
    <property type="match status" value="1"/>
</dbReference>
<dbReference type="PRINTS" id="PR00034">
    <property type="entry name" value="HTHCRP"/>
</dbReference>
<evidence type="ECO:0000313" key="6">
    <source>
        <dbReference type="EMBL" id="SHG78840.1"/>
    </source>
</evidence>
<name>A0A1M5MN74_9BURK</name>
<dbReference type="InterPro" id="IPR018335">
    <property type="entry name" value="Tscrpt_reg_HTH_Crp-type_CS"/>
</dbReference>
<dbReference type="PANTHER" id="PTHR24567">
    <property type="entry name" value="CRP FAMILY TRANSCRIPTIONAL REGULATORY PROTEIN"/>
    <property type="match status" value="1"/>
</dbReference>
<feature type="domain" description="HTH crp-type" evidence="5">
    <location>
        <begin position="174"/>
        <end position="247"/>
    </location>
</feature>
<dbReference type="EMBL" id="FQXE01000001">
    <property type="protein sequence ID" value="SHG78840.1"/>
    <property type="molecule type" value="Genomic_DNA"/>
</dbReference>
<dbReference type="InterPro" id="IPR014710">
    <property type="entry name" value="RmlC-like_jellyroll"/>
</dbReference>
<dbReference type="AlphaFoldDB" id="A0A1M5MN74"/>
<accession>A0A1M5MN74</accession>
<evidence type="ECO:0000256" key="2">
    <source>
        <dbReference type="ARBA" id="ARBA00023125"/>
    </source>
</evidence>
<dbReference type="Gene3D" id="1.10.10.10">
    <property type="entry name" value="Winged helix-like DNA-binding domain superfamily/Winged helix DNA-binding domain"/>
    <property type="match status" value="1"/>
</dbReference>
<proteinExistence type="predicted"/>
<dbReference type="CDD" id="cd00092">
    <property type="entry name" value="HTH_CRP"/>
    <property type="match status" value="1"/>
</dbReference>
<gene>
    <name evidence="6" type="ORF">SAMN04488135_101272</name>
</gene>
<dbReference type="Pfam" id="PF00027">
    <property type="entry name" value="cNMP_binding"/>
    <property type="match status" value="1"/>
</dbReference>
<dbReference type="GO" id="GO:0003677">
    <property type="term" value="F:DNA binding"/>
    <property type="evidence" value="ECO:0007669"/>
    <property type="project" value="UniProtKB-KW"/>
</dbReference>
<keyword evidence="2" id="KW-0238">DNA-binding</keyword>
<keyword evidence="7" id="KW-1185">Reference proteome</keyword>
<evidence type="ECO:0000259" key="5">
    <source>
        <dbReference type="PROSITE" id="PS51063"/>
    </source>
</evidence>
<reference evidence="6 7" key="1">
    <citation type="submission" date="2016-11" db="EMBL/GenBank/DDBJ databases">
        <authorList>
            <person name="Jaros S."/>
            <person name="Januszkiewicz K."/>
            <person name="Wedrychowicz H."/>
        </authorList>
    </citation>
    <scope>NUCLEOTIDE SEQUENCE [LARGE SCALE GENOMIC DNA]</scope>
    <source>
        <strain evidence="6 7">CGMCC 1.10190</strain>
    </source>
</reference>